<dbReference type="EMBL" id="HBGR01012365">
    <property type="protein sequence ID" value="CAD9393508.1"/>
    <property type="molecule type" value="Transcribed_RNA"/>
</dbReference>
<dbReference type="Gene3D" id="2.40.70.10">
    <property type="entry name" value="Acid Proteases"/>
    <property type="match status" value="1"/>
</dbReference>
<gene>
    <name evidence="1" type="ORF">PPRO1471_LOCUS8230</name>
</gene>
<evidence type="ECO:0008006" key="2">
    <source>
        <dbReference type="Google" id="ProtNLM"/>
    </source>
</evidence>
<evidence type="ECO:0000313" key="1">
    <source>
        <dbReference type="EMBL" id="CAD9393508.1"/>
    </source>
</evidence>
<organism evidence="1">
    <name type="scientific">Pycnococcus provasolii</name>
    <dbReference type="NCBI Taxonomy" id="41880"/>
    <lineage>
        <taxon>Eukaryota</taxon>
        <taxon>Viridiplantae</taxon>
        <taxon>Chlorophyta</taxon>
        <taxon>Pseudoscourfieldiophyceae</taxon>
        <taxon>Pseudoscourfieldiales</taxon>
        <taxon>Pycnococcaceae</taxon>
        <taxon>Pycnococcus</taxon>
    </lineage>
</organism>
<dbReference type="SUPFAM" id="SSF50630">
    <property type="entry name" value="Acid proteases"/>
    <property type="match status" value="1"/>
</dbReference>
<dbReference type="InterPro" id="IPR021109">
    <property type="entry name" value="Peptidase_aspartic_dom_sf"/>
</dbReference>
<name>A0A7S2FI61_9CHLO</name>
<protein>
    <recommendedName>
        <fullName evidence="2">Peptidase A1 domain-containing protein</fullName>
    </recommendedName>
</protein>
<sequence length="528" mass="57044">MQIRGAIPMLDGLASPRGRLLRRGGLSEARPSRVLGRHGFHRQLKLPSSLKDDSRQVANATSGEEAQVQPMLRLATSRRACMTALTASAATWTLGGGGGGAASGATTTTTISVGQLVECVELPLTWDGSSYLVNFWLQPSRDEPFEPFTAALDTGSPFLTVLREGQRNCEAFGCFSGEGVNSGLESTYEQYGLQRDEVTDWLLGAVSFGAPRGFDSEPGWTYTKFIFAASSHVMAGNYSGGATPLFGLVKDRCDDIRPTLLEQAGVDAFAVNLARSPRSGESYLRLFRGSNALASYILNQRGWRERTFSLPLVDLRPLGAPVRHHAFLVHRLTVNGREVNVESRPIFAILDTGTTGILVSRGLYEEAGFDKGFVSANVEVLAGKAGVLEANGGSDVATMSDDDNVAMDAEPATYDQLVSIHEDKRAARQRELAALAAAAEMNGRSSTESAVPAPAPNDSDKTILTLESDIRRCRLPDCLLISSPIDVPWWESGRYDVMFLGLAFMKDLEQVAVNFSNDTILLTRRADV</sequence>
<reference evidence="1" key="1">
    <citation type="submission" date="2021-01" db="EMBL/GenBank/DDBJ databases">
        <authorList>
            <person name="Corre E."/>
            <person name="Pelletier E."/>
            <person name="Niang G."/>
            <person name="Scheremetjew M."/>
            <person name="Finn R."/>
            <person name="Kale V."/>
            <person name="Holt S."/>
            <person name="Cochrane G."/>
            <person name="Meng A."/>
            <person name="Brown T."/>
            <person name="Cohen L."/>
        </authorList>
    </citation>
    <scope>NUCLEOTIDE SEQUENCE</scope>
    <source>
        <strain evidence="1">RCC733</strain>
    </source>
</reference>
<proteinExistence type="predicted"/>
<accession>A0A7S2FI61</accession>
<dbReference type="AlphaFoldDB" id="A0A7S2FI61"/>